<gene>
    <name evidence="1" type="ORF">M441DRAFT_50033</name>
</gene>
<keyword evidence="2" id="KW-1185">Reference proteome</keyword>
<evidence type="ECO:0000313" key="2">
    <source>
        <dbReference type="Proteomes" id="UP000240493"/>
    </source>
</evidence>
<dbReference type="EMBL" id="KZ679267">
    <property type="protein sequence ID" value="PTB37599.1"/>
    <property type="molecule type" value="Genomic_DNA"/>
</dbReference>
<accession>A0A2T3YYF7</accession>
<protein>
    <submittedName>
        <fullName evidence="1">Uncharacterized protein</fullName>
    </submittedName>
</protein>
<proteinExistence type="predicted"/>
<dbReference type="Proteomes" id="UP000240493">
    <property type="component" value="Unassembled WGS sequence"/>
</dbReference>
<name>A0A2T3YYF7_TRIA4</name>
<organism evidence="1 2">
    <name type="scientific">Trichoderma asperellum (strain ATCC 204424 / CBS 433.97 / NBRC 101777)</name>
    <dbReference type="NCBI Taxonomy" id="1042311"/>
    <lineage>
        <taxon>Eukaryota</taxon>
        <taxon>Fungi</taxon>
        <taxon>Dikarya</taxon>
        <taxon>Ascomycota</taxon>
        <taxon>Pezizomycotina</taxon>
        <taxon>Sordariomycetes</taxon>
        <taxon>Hypocreomycetidae</taxon>
        <taxon>Hypocreales</taxon>
        <taxon>Hypocreaceae</taxon>
        <taxon>Trichoderma</taxon>
    </lineage>
</organism>
<reference evidence="1 2" key="1">
    <citation type="submission" date="2016-07" db="EMBL/GenBank/DDBJ databases">
        <title>Multiple horizontal gene transfer events from other fungi enriched the ability of initially mycotrophic Trichoderma (Ascomycota) to feed on dead plant biomass.</title>
        <authorList>
            <consortium name="DOE Joint Genome Institute"/>
            <person name="Aerts A."/>
            <person name="Atanasova L."/>
            <person name="Chenthamara K."/>
            <person name="Zhang J."/>
            <person name="Grujic M."/>
            <person name="Henrissat B."/>
            <person name="Kuo A."/>
            <person name="Salamov A."/>
            <person name="Lipzen A."/>
            <person name="Labutti K."/>
            <person name="Barry K."/>
            <person name="Miao Y."/>
            <person name="Rahimi M.J."/>
            <person name="Shen Q."/>
            <person name="Grigoriev I.V."/>
            <person name="Kubicek C.P."/>
            <person name="Druzhinina I.S."/>
        </authorList>
    </citation>
    <scope>NUCLEOTIDE SEQUENCE [LARGE SCALE GENOMIC DNA]</scope>
    <source>
        <strain evidence="1 2">CBS 433.97</strain>
    </source>
</reference>
<dbReference type="AlphaFoldDB" id="A0A2T3YYF7"/>
<evidence type="ECO:0000313" key="1">
    <source>
        <dbReference type="EMBL" id="PTB37599.1"/>
    </source>
</evidence>
<sequence>MLKAVSKFVQPRQPPCLSTLFRFQPHGNHEQSCLRKAYATQRDHVQGSQILGLRLAIAQAMAQLLPTPAGQPQSAEVLVAVLVPLGAAITTTTTFDFAIPAGSTSAANDICRVDRAMLAIARYDIRSRAIGERCCRRRGCECSSRPCGSCRDGHTHGLSIRTIGSIPVTTNHNRPSRLACKYAGMPHLLTPTTTRLIMHPYAHLMR</sequence>